<dbReference type="RefSeq" id="WP_277416888.1">
    <property type="nucleotide sequence ID" value="NZ_CP119083.1"/>
</dbReference>
<accession>A0ABY8BIW2</accession>
<dbReference type="SMART" id="SM00219">
    <property type="entry name" value="TyrKc"/>
    <property type="match status" value="1"/>
</dbReference>
<reference evidence="7 8" key="1">
    <citation type="submission" date="2023-02" db="EMBL/GenBank/DDBJ databases">
        <title>Gemone sequence of Telluria chitinolytica ACM 3522T.</title>
        <authorList>
            <person name="Frediansyah A."/>
            <person name="Miess H."/>
            <person name="Gross H."/>
        </authorList>
    </citation>
    <scope>NUCLEOTIDE SEQUENCE [LARGE SCALE GENOMIC DNA]</scope>
    <source>
        <strain evidence="7 8">ACM 3522</strain>
    </source>
</reference>
<dbReference type="PROSITE" id="PS00109">
    <property type="entry name" value="PROTEIN_KINASE_TYR"/>
    <property type="match status" value="1"/>
</dbReference>
<evidence type="ECO:0000313" key="7">
    <source>
        <dbReference type="EMBL" id="WEF34209.1"/>
    </source>
</evidence>
<evidence type="ECO:0000256" key="3">
    <source>
        <dbReference type="ARBA" id="ARBA00022777"/>
    </source>
</evidence>
<organism evidence="7 8">
    <name type="scientific">Pseudoduganella chitinolytica</name>
    <dbReference type="NCBI Taxonomy" id="34070"/>
    <lineage>
        <taxon>Bacteria</taxon>
        <taxon>Pseudomonadati</taxon>
        <taxon>Pseudomonadota</taxon>
        <taxon>Betaproteobacteria</taxon>
        <taxon>Burkholderiales</taxon>
        <taxon>Oxalobacteraceae</taxon>
        <taxon>Telluria group</taxon>
        <taxon>Pseudoduganella</taxon>
    </lineage>
</organism>
<evidence type="ECO:0000256" key="5">
    <source>
        <dbReference type="PROSITE-ProRule" id="PRU10141"/>
    </source>
</evidence>
<dbReference type="CDD" id="cd14014">
    <property type="entry name" value="STKc_PknB_like"/>
    <property type="match status" value="1"/>
</dbReference>
<name>A0ABY8BIW2_9BURK</name>
<feature type="binding site" evidence="5">
    <location>
        <position position="72"/>
    </location>
    <ligand>
        <name>ATP</name>
        <dbReference type="ChEBI" id="CHEBI:30616"/>
    </ligand>
</feature>
<dbReference type="SUPFAM" id="SSF56112">
    <property type="entry name" value="Protein kinase-like (PK-like)"/>
    <property type="match status" value="1"/>
</dbReference>
<dbReference type="EMBL" id="CP119083">
    <property type="protein sequence ID" value="WEF34209.1"/>
    <property type="molecule type" value="Genomic_DNA"/>
</dbReference>
<dbReference type="InterPro" id="IPR000719">
    <property type="entry name" value="Prot_kinase_dom"/>
</dbReference>
<dbReference type="InterPro" id="IPR020635">
    <property type="entry name" value="Tyr_kinase_cat_dom"/>
</dbReference>
<dbReference type="PROSITE" id="PS50011">
    <property type="entry name" value="PROTEIN_KINASE_DOM"/>
    <property type="match status" value="1"/>
</dbReference>
<dbReference type="PROSITE" id="PS00107">
    <property type="entry name" value="PROTEIN_KINASE_ATP"/>
    <property type="match status" value="1"/>
</dbReference>
<dbReference type="Gene3D" id="1.10.510.10">
    <property type="entry name" value="Transferase(Phosphotransferase) domain 1"/>
    <property type="match status" value="1"/>
</dbReference>
<dbReference type="InterPro" id="IPR025493">
    <property type="entry name" value="DUF4384"/>
</dbReference>
<dbReference type="Pfam" id="PF00069">
    <property type="entry name" value="Pkinase"/>
    <property type="match status" value="1"/>
</dbReference>
<dbReference type="PANTHER" id="PTHR43289:SF34">
    <property type="entry name" value="SERINE_THREONINE-PROTEIN KINASE YBDM-RELATED"/>
    <property type="match status" value="1"/>
</dbReference>
<keyword evidence="2 5" id="KW-0547">Nucleotide-binding</keyword>
<feature type="domain" description="Protein kinase" evidence="6">
    <location>
        <begin position="43"/>
        <end position="320"/>
    </location>
</feature>
<dbReference type="GO" id="GO:0016301">
    <property type="term" value="F:kinase activity"/>
    <property type="evidence" value="ECO:0007669"/>
    <property type="project" value="UniProtKB-KW"/>
</dbReference>
<keyword evidence="3 7" id="KW-0418">Kinase</keyword>
<dbReference type="Pfam" id="PF14326">
    <property type="entry name" value="DUF4384"/>
    <property type="match status" value="1"/>
</dbReference>
<dbReference type="PANTHER" id="PTHR43289">
    <property type="entry name" value="MITOGEN-ACTIVATED PROTEIN KINASE KINASE KINASE 20-RELATED"/>
    <property type="match status" value="1"/>
</dbReference>
<proteinExistence type="predicted"/>
<dbReference type="Proteomes" id="UP001216510">
    <property type="component" value="Chromosome"/>
</dbReference>
<keyword evidence="1" id="KW-0808">Transferase</keyword>
<sequence>MNESQDDEHTVLASGGRAAALAGTISSESGDTVLPVGTRLGEFEIVGLLGVGGFGIVYRAHDCSLGRDVALKEYMPSALASRSQANVHVNSARHADMFQAGLRSFVNEARMLAHFDHPALVKVYRFWEANGTAYMVMPCYQGVTLKDAMKARTGPPEEAWLRQLMAQLLDALALIHAQQCFHRDIAPDNILMLDDARPLLLDFGAARRAIEGMTQAFTVILKQGYAPLEQYAEVPGMRQGAWTDLYALAAVVHYAIDGRPPPPAVGRIIADPYVPLAQRYGDRYSAAFLAAIDAALAVKAEQRPQDVAGMRALLGLHDSASGAQRSQDSVLRTAPLPPAPAAVTAAVAPPRSRAAVYAGIAVFVTAAAGLGYWTVGSDKPLVVPIPTAPLPPAKPAQPPTRPQPTPVAVFEPVAALDAIVAGASTERSAVVEVENARVRIGHDSLRLSVRASHAGYVYLYMVGSDRNNFWLLFPNAIDRNNAIGAGQTMQLPGTQPGTGRWRLEAGGPAGTDHLVVMVSDTPRRFDAAGLTASELFSEFPIARAAQLQRAHTGKAPLFAGAPACTGTACSHAYAATAFAIEEVAP</sequence>
<evidence type="ECO:0000256" key="1">
    <source>
        <dbReference type="ARBA" id="ARBA00022679"/>
    </source>
</evidence>
<keyword evidence="4 5" id="KW-0067">ATP-binding</keyword>
<protein>
    <submittedName>
        <fullName evidence="7">Serine/threonine-protein kinase</fullName>
    </submittedName>
</protein>
<evidence type="ECO:0000259" key="6">
    <source>
        <dbReference type="PROSITE" id="PS50011"/>
    </source>
</evidence>
<evidence type="ECO:0000313" key="8">
    <source>
        <dbReference type="Proteomes" id="UP001216510"/>
    </source>
</evidence>
<evidence type="ECO:0000256" key="4">
    <source>
        <dbReference type="ARBA" id="ARBA00022840"/>
    </source>
</evidence>
<keyword evidence="8" id="KW-1185">Reference proteome</keyword>
<evidence type="ECO:0000256" key="2">
    <source>
        <dbReference type="ARBA" id="ARBA00022741"/>
    </source>
</evidence>
<dbReference type="InterPro" id="IPR008266">
    <property type="entry name" value="Tyr_kinase_AS"/>
</dbReference>
<dbReference type="InterPro" id="IPR011009">
    <property type="entry name" value="Kinase-like_dom_sf"/>
</dbReference>
<dbReference type="InterPro" id="IPR017441">
    <property type="entry name" value="Protein_kinase_ATP_BS"/>
</dbReference>
<gene>
    <name evidence="7" type="ORF">PX653_05410</name>
</gene>